<dbReference type="PANTHER" id="PTHR22950">
    <property type="entry name" value="AMINO ACID TRANSPORTER"/>
    <property type="match status" value="1"/>
</dbReference>
<dbReference type="RefSeq" id="XP_020433431.1">
    <property type="nucleotide sequence ID" value="XM_020576182.1"/>
</dbReference>
<dbReference type="AlphaFoldDB" id="D3BBA6"/>
<comment type="caution">
    <text evidence="7">The sequence shown here is derived from an EMBL/GenBank/DDBJ whole genome shotgun (WGS) entry which is preliminary data.</text>
</comment>
<accession>D3BBA6</accession>
<dbReference type="Proteomes" id="UP000001396">
    <property type="component" value="Unassembled WGS sequence"/>
</dbReference>
<feature type="transmembrane region" description="Helical" evidence="5">
    <location>
        <begin position="338"/>
        <end position="360"/>
    </location>
</feature>
<dbReference type="Pfam" id="PF01490">
    <property type="entry name" value="Aa_trans"/>
    <property type="match status" value="1"/>
</dbReference>
<evidence type="ECO:0000313" key="7">
    <source>
        <dbReference type="EMBL" id="EFA81313.1"/>
    </source>
</evidence>
<evidence type="ECO:0000256" key="4">
    <source>
        <dbReference type="ARBA" id="ARBA00023136"/>
    </source>
</evidence>
<dbReference type="GO" id="GO:0015179">
    <property type="term" value="F:L-amino acid transmembrane transporter activity"/>
    <property type="evidence" value="ECO:0007669"/>
    <property type="project" value="TreeGrafter"/>
</dbReference>
<evidence type="ECO:0000256" key="5">
    <source>
        <dbReference type="SAM" id="Phobius"/>
    </source>
</evidence>
<feature type="domain" description="Amino acid transporter transmembrane" evidence="6">
    <location>
        <begin position="59"/>
        <end position="393"/>
    </location>
</feature>
<dbReference type="PANTHER" id="PTHR22950:SF349">
    <property type="entry name" value="AMINO ACID TRANSPORTER TRANSMEMBRANE DOMAIN-CONTAINING PROTEIN"/>
    <property type="match status" value="1"/>
</dbReference>
<dbReference type="GO" id="GO:0005774">
    <property type="term" value="C:vacuolar membrane"/>
    <property type="evidence" value="ECO:0007669"/>
    <property type="project" value="TreeGrafter"/>
</dbReference>
<dbReference type="GeneID" id="31360778"/>
<dbReference type="OMA" id="ICVAYLI"/>
<feature type="transmembrane region" description="Helical" evidence="5">
    <location>
        <begin position="314"/>
        <end position="332"/>
    </location>
</feature>
<feature type="transmembrane region" description="Helical" evidence="5">
    <location>
        <begin position="369"/>
        <end position="390"/>
    </location>
</feature>
<sequence>MTVEHLTENDIEVVKKENKFTPIPAFGNTVKAFAGAGSFALPWAMQQGEKRGPDVPPCSYADIAAYAYGRAGELALCFMNFSVTMAICVAYLILVGQNFGELCNYNQQTIIWYTMPAMVILCFLTDMKYLSYTSIFGALSLLFAMGTIMVYGGIDYSIKPYDEYKVDYSNVPLWFGVAAFFFCNHIVVIPISHASGDVRRYPKVLNYGMLFITIVNLTFAILGYFYFYFYVDPVTGVVGVPSAITQVLPKGAFANVVRACIVLELICSYPIVFGAGMNVVESSVKIFFKHFSAFPVSDRNEDGKKLFISRNWKFYVLRVLFNVALAAIGTNIKNFGSYTSLIGSLMLALTGLVVPPLLYIKYYPEQSRLLFAAHIAIVVFGLGATGYGTYQSIVDLINQ</sequence>
<name>D3BBA6_HETP5</name>
<feature type="transmembrane region" description="Helical" evidence="5">
    <location>
        <begin position="110"/>
        <end position="127"/>
    </location>
</feature>
<evidence type="ECO:0000256" key="1">
    <source>
        <dbReference type="ARBA" id="ARBA00004141"/>
    </source>
</evidence>
<keyword evidence="3 5" id="KW-1133">Transmembrane helix</keyword>
<proteinExistence type="predicted"/>
<keyword evidence="8" id="KW-1185">Reference proteome</keyword>
<evidence type="ECO:0000313" key="8">
    <source>
        <dbReference type="Proteomes" id="UP000001396"/>
    </source>
</evidence>
<feature type="transmembrane region" description="Helical" evidence="5">
    <location>
        <begin position="174"/>
        <end position="192"/>
    </location>
</feature>
<evidence type="ECO:0000256" key="3">
    <source>
        <dbReference type="ARBA" id="ARBA00022989"/>
    </source>
</evidence>
<evidence type="ECO:0000256" key="2">
    <source>
        <dbReference type="ARBA" id="ARBA00022692"/>
    </source>
</evidence>
<feature type="transmembrane region" description="Helical" evidence="5">
    <location>
        <begin position="204"/>
        <end position="227"/>
    </location>
</feature>
<organism evidence="7 8">
    <name type="scientific">Heterostelium pallidum (strain ATCC 26659 / Pp 5 / PN500)</name>
    <name type="common">Cellular slime mold</name>
    <name type="synonym">Polysphondylium pallidum</name>
    <dbReference type="NCBI Taxonomy" id="670386"/>
    <lineage>
        <taxon>Eukaryota</taxon>
        <taxon>Amoebozoa</taxon>
        <taxon>Evosea</taxon>
        <taxon>Eumycetozoa</taxon>
        <taxon>Dictyostelia</taxon>
        <taxon>Acytosteliales</taxon>
        <taxon>Acytosteliaceae</taxon>
        <taxon>Heterostelium</taxon>
    </lineage>
</organism>
<feature type="transmembrane region" description="Helical" evidence="5">
    <location>
        <begin position="74"/>
        <end position="94"/>
    </location>
</feature>
<feature type="transmembrane region" description="Helical" evidence="5">
    <location>
        <begin position="134"/>
        <end position="154"/>
    </location>
</feature>
<dbReference type="InterPro" id="IPR013057">
    <property type="entry name" value="AA_transpt_TM"/>
</dbReference>
<reference evidence="7 8" key="1">
    <citation type="journal article" date="2011" name="Genome Res.">
        <title>Phylogeny-wide analysis of social amoeba genomes highlights ancient origins for complex intercellular communication.</title>
        <authorList>
            <person name="Heidel A.J."/>
            <person name="Lawal H.M."/>
            <person name="Felder M."/>
            <person name="Schilde C."/>
            <person name="Helps N.R."/>
            <person name="Tunggal B."/>
            <person name="Rivero F."/>
            <person name="John U."/>
            <person name="Schleicher M."/>
            <person name="Eichinger L."/>
            <person name="Platzer M."/>
            <person name="Noegel A.A."/>
            <person name="Schaap P."/>
            <person name="Gloeckner G."/>
        </authorList>
    </citation>
    <scope>NUCLEOTIDE SEQUENCE [LARGE SCALE GENOMIC DNA]</scope>
    <source>
        <strain evidence="8">ATCC 26659 / Pp 5 / PN500</strain>
    </source>
</reference>
<dbReference type="STRING" id="670386.D3BBA6"/>
<dbReference type="EMBL" id="ADBJ01000025">
    <property type="protein sequence ID" value="EFA81313.1"/>
    <property type="molecule type" value="Genomic_DNA"/>
</dbReference>
<dbReference type="InParanoid" id="D3BBA6"/>
<evidence type="ECO:0000259" key="6">
    <source>
        <dbReference type="Pfam" id="PF01490"/>
    </source>
</evidence>
<protein>
    <recommendedName>
        <fullName evidence="6">Amino acid transporter transmembrane domain-containing protein</fullName>
    </recommendedName>
</protein>
<keyword evidence="4 5" id="KW-0472">Membrane</keyword>
<feature type="transmembrane region" description="Helical" evidence="5">
    <location>
        <begin position="256"/>
        <end position="280"/>
    </location>
</feature>
<comment type="subcellular location">
    <subcellularLocation>
        <location evidence="1">Membrane</location>
        <topology evidence="1">Multi-pass membrane protein</topology>
    </subcellularLocation>
</comment>
<keyword evidence="2 5" id="KW-0812">Transmembrane</keyword>
<gene>
    <name evidence="7" type="ORF">PPL_05293</name>
</gene>